<dbReference type="EMBL" id="FOFB01000014">
    <property type="protein sequence ID" value="SEQ68524.1"/>
    <property type="molecule type" value="Genomic_DNA"/>
</dbReference>
<feature type="compositionally biased region" description="Polar residues" evidence="5">
    <location>
        <begin position="86"/>
        <end position="97"/>
    </location>
</feature>
<proteinExistence type="inferred from homology"/>
<dbReference type="NCBIfam" id="TIGR02937">
    <property type="entry name" value="sigma70-ECF"/>
    <property type="match status" value="1"/>
</dbReference>
<organism evidence="8 9">
    <name type="scientific">Neolewinella agarilytica</name>
    <dbReference type="NCBI Taxonomy" id="478744"/>
    <lineage>
        <taxon>Bacteria</taxon>
        <taxon>Pseudomonadati</taxon>
        <taxon>Bacteroidota</taxon>
        <taxon>Saprospiria</taxon>
        <taxon>Saprospirales</taxon>
        <taxon>Lewinellaceae</taxon>
        <taxon>Neolewinella</taxon>
    </lineage>
</organism>
<dbReference type="InParanoid" id="A0A1H9I1S9"/>
<evidence type="ECO:0000259" key="7">
    <source>
        <dbReference type="Pfam" id="PF08281"/>
    </source>
</evidence>
<dbReference type="AlphaFoldDB" id="A0A1H9I1S9"/>
<dbReference type="InterPro" id="IPR039425">
    <property type="entry name" value="RNA_pol_sigma-70-like"/>
</dbReference>
<gene>
    <name evidence="8" type="ORF">SAMN05444359_1142</name>
</gene>
<dbReference type="Pfam" id="PF04542">
    <property type="entry name" value="Sigma70_r2"/>
    <property type="match status" value="1"/>
</dbReference>
<evidence type="ECO:0000256" key="3">
    <source>
        <dbReference type="ARBA" id="ARBA00023082"/>
    </source>
</evidence>
<feature type="domain" description="RNA polymerase sigma factor 70 region 4 type 2" evidence="7">
    <location>
        <begin position="107"/>
        <end position="151"/>
    </location>
</feature>
<protein>
    <submittedName>
        <fullName evidence="8">RNA polymerase sigma-70 factor, ECF subfamily</fullName>
    </submittedName>
</protein>
<dbReference type="RefSeq" id="WP_090169220.1">
    <property type="nucleotide sequence ID" value="NZ_FOFB01000014.1"/>
</dbReference>
<reference evidence="9" key="1">
    <citation type="submission" date="2016-10" db="EMBL/GenBank/DDBJ databases">
        <authorList>
            <person name="Varghese N."/>
            <person name="Submissions S."/>
        </authorList>
    </citation>
    <scope>NUCLEOTIDE SEQUENCE [LARGE SCALE GENOMIC DNA]</scope>
    <source>
        <strain evidence="9">DSM 24740</strain>
    </source>
</reference>
<dbReference type="InterPro" id="IPR007627">
    <property type="entry name" value="RNA_pol_sigma70_r2"/>
</dbReference>
<evidence type="ECO:0000313" key="8">
    <source>
        <dbReference type="EMBL" id="SEQ68524.1"/>
    </source>
</evidence>
<keyword evidence="4" id="KW-0804">Transcription</keyword>
<dbReference type="PANTHER" id="PTHR43133">
    <property type="entry name" value="RNA POLYMERASE ECF-TYPE SIGMA FACTO"/>
    <property type="match status" value="1"/>
</dbReference>
<dbReference type="InterPro" id="IPR013324">
    <property type="entry name" value="RNA_pol_sigma_r3/r4-like"/>
</dbReference>
<feature type="domain" description="RNA polymerase sigma-70 region 2" evidence="6">
    <location>
        <begin position="12"/>
        <end position="77"/>
    </location>
</feature>
<evidence type="ECO:0000259" key="6">
    <source>
        <dbReference type="Pfam" id="PF04542"/>
    </source>
</evidence>
<evidence type="ECO:0000256" key="5">
    <source>
        <dbReference type="SAM" id="MobiDB-lite"/>
    </source>
</evidence>
<dbReference type="Gene3D" id="1.10.10.10">
    <property type="entry name" value="Winged helix-like DNA-binding domain superfamily/Winged helix DNA-binding domain"/>
    <property type="match status" value="1"/>
</dbReference>
<keyword evidence="3" id="KW-0731">Sigma factor</keyword>
<dbReference type="GO" id="GO:0016987">
    <property type="term" value="F:sigma factor activity"/>
    <property type="evidence" value="ECO:0007669"/>
    <property type="project" value="UniProtKB-KW"/>
</dbReference>
<dbReference type="InterPro" id="IPR036388">
    <property type="entry name" value="WH-like_DNA-bd_sf"/>
</dbReference>
<evidence type="ECO:0000313" key="9">
    <source>
        <dbReference type="Proteomes" id="UP000199021"/>
    </source>
</evidence>
<dbReference type="GO" id="GO:0003677">
    <property type="term" value="F:DNA binding"/>
    <property type="evidence" value="ECO:0007669"/>
    <property type="project" value="InterPro"/>
</dbReference>
<dbReference type="STRING" id="478744.SAMN05444359_1142"/>
<evidence type="ECO:0000256" key="4">
    <source>
        <dbReference type="ARBA" id="ARBA00023163"/>
    </source>
</evidence>
<dbReference type="GO" id="GO:0006352">
    <property type="term" value="P:DNA-templated transcription initiation"/>
    <property type="evidence" value="ECO:0007669"/>
    <property type="project" value="InterPro"/>
</dbReference>
<name>A0A1H9I1S9_9BACT</name>
<sequence length="165" mass="19461">MTPQEIQQISNRFYPEFRPYALTLTRDEDKAADLLQEAIYLVIKNHERFTNGTNLQAWVKTIIRNVFITGYRKKKRRREITEEQPPASNWSNQTTELNPAESDLGAEEIMSRIEELPEIYRRSFLLHFNGMKYKDIATITNVPIGTAKSRVWTARNMLREKVKRD</sequence>
<dbReference type="SUPFAM" id="SSF88659">
    <property type="entry name" value="Sigma3 and sigma4 domains of RNA polymerase sigma factors"/>
    <property type="match status" value="1"/>
</dbReference>
<dbReference type="InterPro" id="IPR014284">
    <property type="entry name" value="RNA_pol_sigma-70_dom"/>
</dbReference>
<evidence type="ECO:0000256" key="2">
    <source>
        <dbReference type="ARBA" id="ARBA00023015"/>
    </source>
</evidence>
<dbReference type="Gene3D" id="1.10.1740.10">
    <property type="match status" value="1"/>
</dbReference>
<dbReference type="Pfam" id="PF08281">
    <property type="entry name" value="Sigma70_r4_2"/>
    <property type="match status" value="1"/>
</dbReference>
<keyword evidence="2" id="KW-0805">Transcription regulation</keyword>
<accession>A0A1H9I1S9</accession>
<feature type="region of interest" description="Disordered" evidence="5">
    <location>
        <begin position="77"/>
        <end position="98"/>
    </location>
</feature>
<comment type="similarity">
    <text evidence="1">Belongs to the sigma-70 factor family. ECF subfamily.</text>
</comment>
<dbReference type="InterPro" id="IPR013249">
    <property type="entry name" value="RNA_pol_sigma70_r4_t2"/>
</dbReference>
<dbReference type="SUPFAM" id="SSF88946">
    <property type="entry name" value="Sigma2 domain of RNA polymerase sigma factors"/>
    <property type="match status" value="1"/>
</dbReference>
<dbReference type="InterPro" id="IPR013325">
    <property type="entry name" value="RNA_pol_sigma_r2"/>
</dbReference>
<dbReference type="Proteomes" id="UP000199021">
    <property type="component" value="Unassembled WGS sequence"/>
</dbReference>
<keyword evidence="9" id="KW-1185">Reference proteome</keyword>
<evidence type="ECO:0000256" key="1">
    <source>
        <dbReference type="ARBA" id="ARBA00010641"/>
    </source>
</evidence>
<dbReference type="PANTHER" id="PTHR43133:SF25">
    <property type="entry name" value="RNA POLYMERASE SIGMA FACTOR RFAY-RELATED"/>
    <property type="match status" value="1"/>
</dbReference>
<dbReference type="OrthoDB" id="795989at2"/>